<feature type="domain" description="DUF83" evidence="14">
    <location>
        <begin position="7"/>
        <end position="182"/>
    </location>
</feature>
<dbReference type="InterPro" id="IPR051827">
    <property type="entry name" value="Cas4_exonuclease"/>
</dbReference>
<dbReference type="EC" id="3.1.12.1" evidence="3 13"/>
<evidence type="ECO:0000256" key="4">
    <source>
        <dbReference type="ARBA" id="ARBA00020049"/>
    </source>
</evidence>
<comment type="similarity">
    <text evidence="2 13">Belongs to the CRISPR-associated exonuclease Cas4 family.</text>
</comment>
<dbReference type="Proteomes" id="UP000255098">
    <property type="component" value="Unassembled WGS sequence"/>
</dbReference>
<dbReference type="EMBL" id="UGSP01000001">
    <property type="protein sequence ID" value="SUB24638.1"/>
    <property type="molecule type" value="Genomic_DNA"/>
</dbReference>
<keyword evidence="5 13" id="KW-0540">Nuclease</keyword>
<gene>
    <name evidence="15" type="ORF">NCTC11297_01690</name>
</gene>
<dbReference type="Gene3D" id="3.90.320.10">
    <property type="match status" value="1"/>
</dbReference>
<accession>A0A379ASG1</accession>
<evidence type="ECO:0000256" key="2">
    <source>
        <dbReference type="ARBA" id="ARBA00009189"/>
    </source>
</evidence>
<comment type="cofactor">
    <cofactor evidence="1">
        <name>[4Fe-4S] cluster</name>
        <dbReference type="ChEBI" id="CHEBI:49883"/>
    </cofactor>
</comment>
<name>A0A379ASG1_AVIAV</name>
<dbReference type="GeneID" id="300133881"/>
<dbReference type="GO" id="GO:0004527">
    <property type="term" value="F:exonuclease activity"/>
    <property type="evidence" value="ECO:0007669"/>
    <property type="project" value="UniProtKB-KW"/>
</dbReference>
<dbReference type="CDD" id="cd09637">
    <property type="entry name" value="Cas4_I-A_I-B_I-C_I-D_II-B"/>
    <property type="match status" value="1"/>
</dbReference>
<evidence type="ECO:0000256" key="7">
    <source>
        <dbReference type="ARBA" id="ARBA00022801"/>
    </source>
</evidence>
<dbReference type="PANTHER" id="PTHR36531">
    <property type="entry name" value="CRISPR-ASSOCIATED EXONUCLEASE CAS4"/>
    <property type="match status" value="1"/>
</dbReference>
<keyword evidence="6 13" id="KW-0479">Metal-binding</keyword>
<evidence type="ECO:0000256" key="3">
    <source>
        <dbReference type="ARBA" id="ARBA00012768"/>
    </source>
</evidence>
<dbReference type="AlphaFoldDB" id="A0A379ASG1"/>
<organism evidence="15 16">
    <name type="scientific">Avibacterium avium</name>
    <name type="common">Pasteurella avium</name>
    <dbReference type="NCBI Taxonomy" id="751"/>
    <lineage>
        <taxon>Bacteria</taxon>
        <taxon>Pseudomonadati</taxon>
        <taxon>Pseudomonadota</taxon>
        <taxon>Gammaproteobacteria</taxon>
        <taxon>Pasteurellales</taxon>
        <taxon>Pasteurellaceae</taxon>
        <taxon>Avibacterium</taxon>
    </lineage>
</organism>
<dbReference type="NCBIfam" id="TIGR00372">
    <property type="entry name" value="cas4"/>
    <property type="match status" value="1"/>
</dbReference>
<evidence type="ECO:0000313" key="15">
    <source>
        <dbReference type="EMBL" id="SUB24638.1"/>
    </source>
</evidence>
<comment type="cofactor">
    <cofactor evidence="13">
        <name>iron-sulfur cluster</name>
        <dbReference type="ChEBI" id="CHEBI:30408"/>
    </cofactor>
</comment>
<proteinExistence type="inferred from homology"/>
<dbReference type="PANTHER" id="PTHR36531:SF6">
    <property type="entry name" value="DNA REPLICATION ATP-DEPENDENT HELICASE_NUCLEASE DNA2"/>
    <property type="match status" value="1"/>
</dbReference>
<evidence type="ECO:0000259" key="14">
    <source>
        <dbReference type="Pfam" id="PF01930"/>
    </source>
</evidence>
<protein>
    <recommendedName>
        <fullName evidence="4 13">CRISPR-associated exonuclease Cas4</fullName>
        <ecNumber evidence="3 13">3.1.12.1</ecNumber>
    </recommendedName>
</protein>
<dbReference type="GO" id="GO:0051536">
    <property type="term" value="F:iron-sulfur cluster binding"/>
    <property type="evidence" value="ECO:0007669"/>
    <property type="project" value="UniProtKB-KW"/>
</dbReference>
<evidence type="ECO:0000256" key="8">
    <source>
        <dbReference type="ARBA" id="ARBA00022839"/>
    </source>
</evidence>
<keyword evidence="12 13" id="KW-0464">Manganese</keyword>
<dbReference type="RefSeq" id="WP_115249800.1">
    <property type="nucleotide sequence ID" value="NZ_JBMMEP010000002.1"/>
</dbReference>
<evidence type="ECO:0000256" key="10">
    <source>
        <dbReference type="ARBA" id="ARBA00023014"/>
    </source>
</evidence>
<comment type="cofactor">
    <cofactor evidence="13">
        <name>Mg(2+)</name>
        <dbReference type="ChEBI" id="CHEBI:18420"/>
    </cofactor>
    <cofactor evidence="13">
        <name>Mn(2+)</name>
        <dbReference type="ChEBI" id="CHEBI:29035"/>
    </cofactor>
    <text evidence="13">Mg(2+) or Mn(2+) required for ssDNA cleavage activity.</text>
</comment>
<keyword evidence="9 13" id="KW-0408">Iron</keyword>
<keyword evidence="11 13" id="KW-0051">Antiviral defense</keyword>
<comment type="function">
    <text evidence="13">CRISPR (clustered regularly interspaced short palindromic repeat) is an adaptive immune system that provides protection against mobile genetic elements (viruses, transposable elements and conjugative plasmids). CRISPR clusters contain sequences complementary to antecedent mobile elements and target invading nucleic acids. CRISPR clusters are transcribed and processed into CRISPR RNA (crRNA).</text>
</comment>
<keyword evidence="16" id="KW-1185">Reference proteome</keyword>
<dbReference type="InterPro" id="IPR011604">
    <property type="entry name" value="PDDEXK-like_dom_sf"/>
</dbReference>
<keyword evidence="8 13" id="KW-0269">Exonuclease</keyword>
<keyword evidence="7 13" id="KW-0378">Hydrolase</keyword>
<reference evidence="15 16" key="1">
    <citation type="submission" date="2018-06" db="EMBL/GenBank/DDBJ databases">
        <authorList>
            <consortium name="Pathogen Informatics"/>
            <person name="Doyle S."/>
        </authorList>
    </citation>
    <scope>NUCLEOTIDE SEQUENCE [LARGE SCALE GENOMIC DNA]</scope>
    <source>
        <strain evidence="16">NCTC 11297</strain>
    </source>
</reference>
<evidence type="ECO:0000256" key="9">
    <source>
        <dbReference type="ARBA" id="ARBA00023004"/>
    </source>
</evidence>
<dbReference type="InterPro" id="IPR022765">
    <property type="entry name" value="Dna2/Cas4_DUF83"/>
</dbReference>
<dbReference type="Pfam" id="PF01930">
    <property type="entry name" value="Cas_Cas4"/>
    <property type="match status" value="1"/>
</dbReference>
<dbReference type="InterPro" id="IPR013343">
    <property type="entry name" value="CRISPR-assoc_prot_Cas4"/>
</dbReference>
<evidence type="ECO:0000256" key="6">
    <source>
        <dbReference type="ARBA" id="ARBA00022723"/>
    </source>
</evidence>
<sequence>MYIVSLSALQHYAFCPRQCALIHNEQAWEENLLTAQGRTLHERVDSGEPESRKGIRFERTVHVCAQQLGLTGILDLVEQDLSSGQLKPIEYKRGKPKLEPIDEIQLCAQALCLEEMTGQSITEGAIWYLQTRHRLPVLFSAELRNRTLDTIANVQALLESGITPAPQYGKHCKACSLIELCQPALLEKDKSQSYIKRLFDEKE</sequence>
<evidence type="ECO:0000256" key="13">
    <source>
        <dbReference type="RuleBase" id="RU365022"/>
    </source>
</evidence>
<evidence type="ECO:0000256" key="11">
    <source>
        <dbReference type="ARBA" id="ARBA00023118"/>
    </source>
</evidence>
<dbReference type="GO" id="GO:0051607">
    <property type="term" value="P:defense response to virus"/>
    <property type="evidence" value="ECO:0007669"/>
    <property type="project" value="UniProtKB-KW"/>
</dbReference>
<evidence type="ECO:0000313" key="16">
    <source>
        <dbReference type="Proteomes" id="UP000255098"/>
    </source>
</evidence>
<keyword evidence="10 13" id="KW-0411">Iron-sulfur</keyword>
<evidence type="ECO:0000256" key="5">
    <source>
        <dbReference type="ARBA" id="ARBA00022722"/>
    </source>
</evidence>
<evidence type="ECO:0000256" key="1">
    <source>
        <dbReference type="ARBA" id="ARBA00001966"/>
    </source>
</evidence>
<evidence type="ECO:0000256" key="12">
    <source>
        <dbReference type="ARBA" id="ARBA00023211"/>
    </source>
</evidence>
<dbReference type="GO" id="GO:0046872">
    <property type="term" value="F:metal ion binding"/>
    <property type="evidence" value="ECO:0007669"/>
    <property type="project" value="UniProtKB-KW"/>
</dbReference>